<keyword evidence="6" id="KW-0862">Zinc</keyword>
<name>A0A7M7JYB6_VARDE</name>
<dbReference type="PROSITE" id="PS00518">
    <property type="entry name" value="ZF_RING_1"/>
    <property type="match status" value="1"/>
</dbReference>
<evidence type="ECO:0000256" key="7">
    <source>
        <dbReference type="ARBA" id="ARBA00022989"/>
    </source>
</evidence>
<evidence type="ECO:0000256" key="10">
    <source>
        <dbReference type="ARBA" id="ARBA00031107"/>
    </source>
</evidence>
<dbReference type="OrthoDB" id="9049620at2759"/>
<dbReference type="OMA" id="NGLMIMF"/>
<dbReference type="InterPro" id="IPR010652">
    <property type="entry name" value="DUF1232"/>
</dbReference>
<dbReference type="Pfam" id="PF00097">
    <property type="entry name" value="zf-C3HC4"/>
    <property type="match status" value="1"/>
</dbReference>
<dbReference type="Gene3D" id="3.30.40.10">
    <property type="entry name" value="Zinc/RING finger domain, C3HC4 (zinc finger)"/>
    <property type="match status" value="1"/>
</dbReference>
<dbReference type="InterPro" id="IPR017907">
    <property type="entry name" value="Znf_RING_CS"/>
</dbReference>
<dbReference type="PROSITE" id="PS50089">
    <property type="entry name" value="ZF_RING_2"/>
    <property type="match status" value="1"/>
</dbReference>
<dbReference type="InParanoid" id="A0A7M7JYB6"/>
<evidence type="ECO:0000256" key="1">
    <source>
        <dbReference type="ARBA" id="ARBA00004127"/>
    </source>
</evidence>
<dbReference type="EnsemblMetazoa" id="XM_022803216">
    <property type="protein sequence ID" value="XP_022658951"/>
    <property type="gene ID" value="LOC111249399"/>
</dbReference>
<dbReference type="EnsemblMetazoa" id="XM_022803214">
    <property type="protein sequence ID" value="XP_022658949"/>
    <property type="gene ID" value="LOC111249399"/>
</dbReference>
<dbReference type="EnsemblMetazoa" id="XM_022803213">
    <property type="protein sequence ID" value="XP_022658948"/>
    <property type="gene ID" value="LOC111249399"/>
</dbReference>
<evidence type="ECO:0000256" key="3">
    <source>
        <dbReference type="ARBA" id="ARBA00022692"/>
    </source>
</evidence>
<evidence type="ECO:0000256" key="12">
    <source>
        <dbReference type="SAM" id="Phobius"/>
    </source>
</evidence>
<dbReference type="RefSeq" id="XP_022658950.1">
    <property type="nucleotide sequence ID" value="XM_022803215.1"/>
</dbReference>
<dbReference type="PANTHER" id="PTHR22894:SF5">
    <property type="entry name" value="RING-TYPE DOMAIN-CONTAINING PROTEIN"/>
    <property type="match status" value="1"/>
</dbReference>
<dbReference type="InterPro" id="IPR001841">
    <property type="entry name" value="Znf_RING"/>
</dbReference>
<feature type="transmembrane region" description="Helical" evidence="12">
    <location>
        <begin position="238"/>
        <end position="261"/>
    </location>
</feature>
<feature type="transmembrane region" description="Helical" evidence="12">
    <location>
        <begin position="38"/>
        <end position="57"/>
    </location>
</feature>
<sequence>MLCNGFPGMERWVTDMFFVCSCKVQSLQDSNAKLFKKVITGFVFTTIFTAGVVYQLWRTMDITWFVNLWRPGGADDQMPPSQAAVPPRLFQRVLGPDEKCFICLEGLRLPVETNCGHAFCAICLLDWLEGSRSNEVKTSCPVCRSHVYVLLKCFAQPSEDDEQQMRQIRRINQYNRRHSGEPRPWIEHVRDLPLLLRHVFNEFFSLGGLMYMFRLRIFLCFLAALVYLISPLDMIPEAVFGLLGLLDDLFVLVLLGVYMTLIYRRFLAERWTHD</sequence>
<dbReference type="Pfam" id="PF06803">
    <property type="entry name" value="DUF1232"/>
    <property type="match status" value="1"/>
</dbReference>
<accession>A0A7M7JYB6</accession>
<keyword evidence="15" id="KW-1185">Reference proteome</keyword>
<dbReference type="SUPFAM" id="SSF57850">
    <property type="entry name" value="RING/U-box"/>
    <property type="match status" value="1"/>
</dbReference>
<dbReference type="AlphaFoldDB" id="A0A7M7JYB6"/>
<protein>
    <recommendedName>
        <fullName evidence="2">E3 ubiquitin-protein ligase RNF170</fullName>
    </recommendedName>
    <alternativeName>
        <fullName evidence="10">RING finger protein 170</fullName>
    </alternativeName>
    <alternativeName>
        <fullName evidence="9">RING-type E3 ubiquitin transferase RNF170</fullName>
    </alternativeName>
</protein>
<evidence type="ECO:0000313" key="15">
    <source>
        <dbReference type="Proteomes" id="UP000594260"/>
    </source>
</evidence>
<evidence type="ECO:0000259" key="13">
    <source>
        <dbReference type="PROSITE" id="PS50089"/>
    </source>
</evidence>
<dbReference type="GO" id="GO:0008270">
    <property type="term" value="F:zinc ion binding"/>
    <property type="evidence" value="ECO:0007669"/>
    <property type="project" value="UniProtKB-KW"/>
</dbReference>
<dbReference type="RefSeq" id="XP_022658951.1">
    <property type="nucleotide sequence ID" value="XM_022803216.1"/>
</dbReference>
<dbReference type="RefSeq" id="XP_022658948.1">
    <property type="nucleotide sequence ID" value="XM_022803213.1"/>
</dbReference>
<proteinExistence type="predicted"/>
<reference evidence="14" key="1">
    <citation type="submission" date="2021-01" db="UniProtKB">
        <authorList>
            <consortium name="EnsemblMetazoa"/>
        </authorList>
    </citation>
    <scope>IDENTIFICATION</scope>
</reference>
<evidence type="ECO:0000256" key="9">
    <source>
        <dbReference type="ARBA" id="ARBA00030110"/>
    </source>
</evidence>
<organism evidence="14 15">
    <name type="scientific">Varroa destructor</name>
    <name type="common">Honeybee mite</name>
    <dbReference type="NCBI Taxonomy" id="109461"/>
    <lineage>
        <taxon>Eukaryota</taxon>
        <taxon>Metazoa</taxon>
        <taxon>Ecdysozoa</taxon>
        <taxon>Arthropoda</taxon>
        <taxon>Chelicerata</taxon>
        <taxon>Arachnida</taxon>
        <taxon>Acari</taxon>
        <taxon>Parasitiformes</taxon>
        <taxon>Mesostigmata</taxon>
        <taxon>Gamasina</taxon>
        <taxon>Dermanyssoidea</taxon>
        <taxon>Varroidae</taxon>
        <taxon>Varroa</taxon>
    </lineage>
</organism>
<evidence type="ECO:0000256" key="5">
    <source>
        <dbReference type="ARBA" id="ARBA00022771"/>
    </source>
</evidence>
<dbReference type="InterPro" id="IPR013083">
    <property type="entry name" value="Znf_RING/FYVE/PHD"/>
</dbReference>
<dbReference type="EnsemblMetazoa" id="XM_022803215">
    <property type="protein sequence ID" value="XP_022658950"/>
    <property type="gene ID" value="LOC111249399"/>
</dbReference>
<dbReference type="PANTHER" id="PTHR22894">
    <property type="entry name" value="RING-TYPE DOMAIN-CONTAINING PROTEIN"/>
    <property type="match status" value="1"/>
</dbReference>
<evidence type="ECO:0000256" key="11">
    <source>
        <dbReference type="PROSITE-ProRule" id="PRU00175"/>
    </source>
</evidence>
<keyword evidence="8 12" id="KW-0472">Membrane</keyword>
<dbReference type="GeneID" id="111249399"/>
<dbReference type="GO" id="GO:0012505">
    <property type="term" value="C:endomembrane system"/>
    <property type="evidence" value="ECO:0007669"/>
    <property type="project" value="UniProtKB-SubCell"/>
</dbReference>
<feature type="transmembrane region" description="Helical" evidence="12">
    <location>
        <begin position="213"/>
        <end position="232"/>
    </location>
</feature>
<dbReference type="InterPro" id="IPR018957">
    <property type="entry name" value="Znf_C3HC4_RING-type"/>
</dbReference>
<dbReference type="KEGG" id="vde:111249399"/>
<keyword evidence="3 12" id="KW-0812">Transmembrane</keyword>
<dbReference type="SMART" id="SM00184">
    <property type="entry name" value="RING"/>
    <property type="match status" value="1"/>
</dbReference>
<dbReference type="InterPro" id="IPR038896">
    <property type="entry name" value="RNF170"/>
</dbReference>
<keyword evidence="7 12" id="KW-1133">Transmembrane helix</keyword>
<dbReference type="GO" id="GO:0061630">
    <property type="term" value="F:ubiquitin protein ligase activity"/>
    <property type="evidence" value="ECO:0007669"/>
    <property type="project" value="InterPro"/>
</dbReference>
<evidence type="ECO:0000256" key="8">
    <source>
        <dbReference type="ARBA" id="ARBA00023136"/>
    </source>
</evidence>
<evidence type="ECO:0000256" key="6">
    <source>
        <dbReference type="ARBA" id="ARBA00022833"/>
    </source>
</evidence>
<evidence type="ECO:0000313" key="14">
    <source>
        <dbReference type="EnsemblMetazoa" id="XP_022658950"/>
    </source>
</evidence>
<feature type="domain" description="RING-type" evidence="13">
    <location>
        <begin position="100"/>
        <end position="144"/>
    </location>
</feature>
<evidence type="ECO:0000256" key="4">
    <source>
        <dbReference type="ARBA" id="ARBA00022723"/>
    </source>
</evidence>
<evidence type="ECO:0000256" key="2">
    <source>
        <dbReference type="ARBA" id="ARBA00014068"/>
    </source>
</evidence>
<keyword evidence="5 11" id="KW-0863">Zinc-finger</keyword>
<dbReference type="RefSeq" id="XP_022658949.1">
    <property type="nucleotide sequence ID" value="XM_022803214.1"/>
</dbReference>
<comment type="subcellular location">
    <subcellularLocation>
        <location evidence="1">Endomembrane system</location>
        <topology evidence="1">Multi-pass membrane protein</topology>
    </subcellularLocation>
</comment>
<keyword evidence="4" id="KW-0479">Metal-binding</keyword>
<dbReference type="Proteomes" id="UP000594260">
    <property type="component" value="Unplaced"/>
</dbReference>